<protein>
    <recommendedName>
        <fullName evidence="4">O-antigen ligase domain-containing protein</fullName>
    </recommendedName>
</protein>
<dbReference type="RefSeq" id="WP_218641501.1">
    <property type="nucleotide sequence ID" value="NZ_MPVP01000677.1"/>
</dbReference>
<sequence>LLFNKTIDFFSIFNFQESSYTTRFDSVSNVINSFRNEGWGTFLLGSGAGTANMELVPGNGFEIYVENFHLSLLYDAGFIIFIFWAFLNSKIILTAITKRKYFHMSVIIFGLLLVNMFSSNLTSYSIQILYWLLICKLILDQRDDTKLFLINSSLDSSCE</sequence>
<evidence type="ECO:0000313" key="3">
    <source>
        <dbReference type="Proteomes" id="UP000187158"/>
    </source>
</evidence>
<comment type="caution">
    <text evidence="2">The sequence shown here is derived from an EMBL/GenBank/DDBJ whole genome shotgun (WGS) entry which is preliminary data.</text>
</comment>
<keyword evidence="1" id="KW-1133">Transmembrane helix</keyword>
<keyword evidence="1" id="KW-0472">Membrane</keyword>
<dbReference type="EMBL" id="MPVP01000677">
    <property type="protein sequence ID" value="OMC93817.1"/>
    <property type="molecule type" value="Genomic_DNA"/>
</dbReference>
<gene>
    <name evidence="2" type="ORF">BSO21_34095</name>
</gene>
<evidence type="ECO:0008006" key="4">
    <source>
        <dbReference type="Google" id="ProtNLM"/>
    </source>
</evidence>
<proteinExistence type="predicted"/>
<keyword evidence="3" id="KW-1185">Reference proteome</keyword>
<feature type="transmembrane region" description="Helical" evidence="1">
    <location>
        <begin position="101"/>
        <end position="118"/>
    </location>
</feature>
<evidence type="ECO:0000256" key="1">
    <source>
        <dbReference type="SAM" id="Phobius"/>
    </source>
</evidence>
<dbReference type="Proteomes" id="UP000187158">
    <property type="component" value="Unassembled WGS sequence"/>
</dbReference>
<evidence type="ECO:0000313" key="2">
    <source>
        <dbReference type="EMBL" id="OMC93817.1"/>
    </source>
</evidence>
<organism evidence="2 3">
    <name type="scientific">Paenibacillus odorifer</name>
    <dbReference type="NCBI Taxonomy" id="189426"/>
    <lineage>
        <taxon>Bacteria</taxon>
        <taxon>Bacillati</taxon>
        <taxon>Bacillota</taxon>
        <taxon>Bacilli</taxon>
        <taxon>Bacillales</taxon>
        <taxon>Paenibacillaceae</taxon>
        <taxon>Paenibacillus</taxon>
    </lineage>
</organism>
<accession>A0ABX3GC20</accession>
<reference evidence="2 3" key="1">
    <citation type="submission" date="2016-11" db="EMBL/GenBank/DDBJ databases">
        <title>Paenibacillus species isolates.</title>
        <authorList>
            <person name="Beno S.M."/>
        </authorList>
    </citation>
    <scope>NUCLEOTIDE SEQUENCE [LARGE SCALE GENOMIC DNA]</scope>
    <source>
        <strain evidence="2 3">FSL H7-0433</strain>
    </source>
</reference>
<feature type="transmembrane region" description="Helical" evidence="1">
    <location>
        <begin position="68"/>
        <end position="89"/>
    </location>
</feature>
<name>A0ABX3GC20_9BACL</name>
<feature type="non-terminal residue" evidence="2">
    <location>
        <position position="1"/>
    </location>
</feature>
<keyword evidence="1" id="KW-0812">Transmembrane</keyword>